<dbReference type="Proteomes" id="UP000828390">
    <property type="component" value="Unassembled WGS sequence"/>
</dbReference>
<evidence type="ECO:0000313" key="2">
    <source>
        <dbReference type="Proteomes" id="UP000828390"/>
    </source>
</evidence>
<reference evidence="1" key="2">
    <citation type="submission" date="2020-11" db="EMBL/GenBank/DDBJ databases">
        <authorList>
            <person name="McCartney M.A."/>
            <person name="Auch B."/>
            <person name="Kono T."/>
            <person name="Mallez S."/>
            <person name="Becker A."/>
            <person name="Gohl D.M."/>
            <person name="Silverstein K.A.T."/>
            <person name="Koren S."/>
            <person name="Bechman K.B."/>
            <person name="Herman A."/>
            <person name="Abrahante J.E."/>
            <person name="Garbe J."/>
        </authorList>
    </citation>
    <scope>NUCLEOTIDE SEQUENCE</scope>
    <source>
        <strain evidence="1">Duluth1</strain>
        <tissue evidence="1">Whole animal</tissue>
    </source>
</reference>
<protein>
    <submittedName>
        <fullName evidence="1">Uncharacterized protein</fullName>
    </submittedName>
</protein>
<name>A0A9D4MD81_DREPO</name>
<organism evidence="1 2">
    <name type="scientific">Dreissena polymorpha</name>
    <name type="common">Zebra mussel</name>
    <name type="synonym">Mytilus polymorpha</name>
    <dbReference type="NCBI Taxonomy" id="45954"/>
    <lineage>
        <taxon>Eukaryota</taxon>
        <taxon>Metazoa</taxon>
        <taxon>Spiralia</taxon>
        <taxon>Lophotrochozoa</taxon>
        <taxon>Mollusca</taxon>
        <taxon>Bivalvia</taxon>
        <taxon>Autobranchia</taxon>
        <taxon>Heteroconchia</taxon>
        <taxon>Euheterodonta</taxon>
        <taxon>Imparidentia</taxon>
        <taxon>Neoheterodontei</taxon>
        <taxon>Myida</taxon>
        <taxon>Dreissenoidea</taxon>
        <taxon>Dreissenidae</taxon>
        <taxon>Dreissena</taxon>
    </lineage>
</organism>
<proteinExistence type="predicted"/>
<comment type="caution">
    <text evidence="1">The sequence shown here is derived from an EMBL/GenBank/DDBJ whole genome shotgun (WGS) entry which is preliminary data.</text>
</comment>
<dbReference type="EMBL" id="JAIWYP010000002">
    <property type="protein sequence ID" value="KAH3874548.1"/>
    <property type="molecule type" value="Genomic_DNA"/>
</dbReference>
<reference evidence="1" key="1">
    <citation type="journal article" date="2019" name="bioRxiv">
        <title>The Genome of the Zebra Mussel, Dreissena polymorpha: A Resource for Invasive Species Research.</title>
        <authorList>
            <person name="McCartney M.A."/>
            <person name="Auch B."/>
            <person name="Kono T."/>
            <person name="Mallez S."/>
            <person name="Zhang Y."/>
            <person name="Obille A."/>
            <person name="Becker A."/>
            <person name="Abrahante J.E."/>
            <person name="Garbe J."/>
            <person name="Badalamenti J.P."/>
            <person name="Herman A."/>
            <person name="Mangelson H."/>
            <person name="Liachko I."/>
            <person name="Sullivan S."/>
            <person name="Sone E.D."/>
            <person name="Koren S."/>
            <person name="Silverstein K.A.T."/>
            <person name="Beckman K.B."/>
            <person name="Gohl D.M."/>
        </authorList>
    </citation>
    <scope>NUCLEOTIDE SEQUENCE</scope>
    <source>
        <strain evidence="1">Duluth1</strain>
        <tissue evidence="1">Whole animal</tissue>
    </source>
</reference>
<evidence type="ECO:0000313" key="1">
    <source>
        <dbReference type="EMBL" id="KAH3874548.1"/>
    </source>
</evidence>
<keyword evidence="2" id="KW-1185">Reference proteome</keyword>
<dbReference type="AlphaFoldDB" id="A0A9D4MD81"/>
<accession>A0A9D4MD81</accession>
<sequence>MTAISFSQLPYYMTPDRNLMTERGLKFEQQRVLVSFITEIIEEGPIILLRLNKIRQAVIGHPEQLLWYSKFRTELEMVHYKYDNRIIRCVDSNFMVDETDTIVQACDKRINEMLLEVLCHMRLEGSSVNDVNKVFEMMHIR</sequence>
<gene>
    <name evidence="1" type="ORF">DPMN_037794</name>
</gene>